<dbReference type="Proteomes" id="UP001163981">
    <property type="component" value="Chromosome"/>
</dbReference>
<evidence type="ECO:0008006" key="3">
    <source>
        <dbReference type="Google" id="ProtNLM"/>
    </source>
</evidence>
<proteinExistence type="predicted"/>
<keyword evidence="2" id="KW-1185">Reference proteome</keyword>
<sequence>MNNILISSDMSSLPRSGLLYALHLMKGRKTNFYFETISAKQRLFERPDYDESQLNCLQFAIKQELNHLQKKIRNFFPAEDYKLHILNSPEDLRRIKAQFSLAILEAGNKTLNNLAALAKLYAGLKMPFLALPDIAKPRLPKNLLLIAEPGVRVSTATLAPVKKIFGNFSFSLEIHKIYPGKVNAQQAKIDSFRLKELLNIYHPAVKAFSQQEYRFSTLHDAQNFDLRLLPQDEHSLQRKMNNPAFANFLSSTKVPVLISPKPENEVVPAFKRTRNTTKSSFLKP</sequence>
<organism evidence="1 2">
    <name type="scientific">Salinimicrobium tongyeongense</name>
    <dbReference type="NCBI Taxonomy" id="2809707"/>
    <lineage>
        <taxon>Bacteria</taxon>
        <taxon>Pseudomonadati</taxon>
        <taxon>Bacteroidota</taxon>
        <taxon>Flavobacteriia</taxon>
        <taxon>Flavobacteriales</taxon>
        <taxon>Flavobacteriaceae</taxon>
        <taxon>Salinimicrobium</taxon>
    </lineage>
</organism>
<protein>
    <recommendedName>
        <fullName evidence="3">Universal stress protein family protein</fullName>
    </recommendedName>
</protein>
<evidence type="ECO:0000313" key="1">
    <source>
        <dbReference type="EMBL" id="UZH54887.1"/>
    </source>
</evidence>
<dbReference type="RefSeq" id="WP_265163229.1">
    <property type="nucleotide sequence ID" value="NZ_CP069620.1"/>
</dbReference>
<accession>A0ABY6NPS8</accession>
<gene>
    <name evidence="1" type="ORF">JRG66_13075</name>
</gene>
<evidence type="ECO:0000313" key="2">
    <source>
        <dbReference type="Proteomes" id="UP001163981"/>
    </source>
</evidence>
<name>A0ABY6NPS8_9FLAO</name>
<dbReference type="EMBL" id="CP069620">
    <property type="protein sequence ID" value="UZH54887.1"/>
    <property type="molecule type" value="Genomic_DNA"/>
</dbReference>
<reference evidence="1" key="1">
    <citation type="submission" date="2021-02" db="EMBL/GenBank/DDBJ databases">
        <title>Salinimicrobium sp. nov. isolated from seawater in Tongyeong, Republic of Korea.</title>
        <authorList>
            <person name="Lee S.-J."/>
        </authorList>
    </citation>
    <scope>NUCLEOTIDE SEQUENCE</scope>
    <source>
        <strain evidence="1">HN-2-9-2</strain>
    </source>
</reference>